<accession>A0ABZ0XRB5</accession>
<dbReference type="InterPro" id="IPR000782">
    <property type="entry name" value="FAS1_domain"/>
</dbReference>
<reference evidence="2 3" key="1">
    <citation type="submission" date="2023-11" db="EMBL/GenBank/DDBJ databases">
        <title>MicrobeMod: A computational toolkit for identifying prokaryotic methylation and restriction-modification with nanopore sequencing.</title>
        <authorList>
            <person name="Crits-Christoph A."/>
            <person name="Kang S.C."/>
            <person name="Lee H."/>
            <person name="Ostrov N."/>
        </authorList>
    </citation>
    <scope>NUCLEOTIDE SEQUENCE [LARGE SCALE GENOMIC DNA]</scope>
    <source>
        <strain evidence="2 3">ATCC 23090</strain>
    </source>
</reference>
<dbReference type="InterPro" id="IPR036378">
    <property type="entry name" value="FAS1_dom_sf"/>
</dbReference>
<dbReference type="Proteomes" id="UP001326715">
    <property type="component" value="Chromosome"/>
</dbReference>
<evidence type="ECO:0000313" key="2">
    <source>
        <dbReference type="EMBL" id="WQG93060.1"/>
    </source>
</evidence>
<dbReference type="Pfam" id="PF02469">
    <property type="entry name" value="Fasciclin"/>
    <property type="match status" value="1"/>
</dbReference>
<proteinExistence type="predicted"/>
<dbReference type="SMART" id="SM00554">
    <property type="entry name" value="FAS1"/>
    <property type="match status" value="1"/>
</dbReference>
<dbReference type="SUPFAM" id="SSF82153">
    <property type="entry name" value="FAS1 domain"/>
    <property type="match status" value="1"/>
</dbReference>
<name>A0ABZ0XRB5_9BACT</name>
<evidence type="ECO:0000313" key="3">
    <source>
        <dbReference type="Proteomes" id="UP001326715"/>
    </source>
</evidence>
<dbReference type="PROSITE" id="PS50213">
    <property type="entry name" value="FAS1"/>
    <property type="match status" value="1"/>
</dbReference>
<evidence type="ECO:0000259" key="1">
    <source>
        <dbReference type="PROSITE" id="PS50213"/>
    </source>
</evidence>
<sequence length="465" mass="51863">MMIRYLIILGLLLGISCRKEKWNDRNKPANSQNLLQTIQANNDLSQFYQYLVKTGYDKVLASSKTFTVWAPVNSAWAGVDPALLNDTARLRLLIANHITTLSYTGSAGEQRIATLNGKKIAFTSGSIEGIKVSVADQYAANGVLQVIDAAIIPKQNAWEYLSSTRTQQNTFLQSLAYTGIDTATAVQIGVNPTTGAPIYKPGTGEVALNHFLERINIDSEDSLLTYVILADDVYNSEQQKLTKYFTDTTAALTDTTTQWNLVKDLAFNGVYDKDHLPETLYSIRDSVKFHISSHDIVSTQKVSNGVVFIVNHIDYELATKIKPVIIEGEYFNGVKDATKTIAIRTRVNPATGAIFKDVYMYNYGQASYWLRYNARLNTVAYQVYWVAVNDVQTSTFPMRITFGDPAVTTLPYTTVPLLSYNEQYIGDYTNVRYGVRDVYLVGNSVTTNGNNTILLDYIKLVPILN</sequence>
<dbReference type="EMBL" id="CP140154">
    <property type="protein sequence ID" value="WQG93060.1"/>
    <property type="molecule type" value="Genomic_DNA"/>
</dbReference>
<dbReference type="InterPro" id="IPR050904">
    <property type="entry name" value="Adhesion/Biosynth-related"/>
</dbReference>
<dbReference type="PROSITE" id="PS51257">
    <property type="entry name" value="PROKAR_LIPOPROTEIN"/>
    <property type="match status" value="1"/>
</dbReference>
<gene>
    <name evidence="2" type="ORF">SR876_16180</name>
</gene>
<dbReference type="PANTHER" id="PTHR10900">
    <property type="entry name" value="PERIOSTIN-RELATED"/>
    <property type="match status" value="1"/>
</dbReference>
<keyword evidence="3" id="KW-1185">Reference proteome</keyword>
<dbReference type="RefSeq" id="WP_072360808.1">
    <property type="nucleotide sequence ID" value="NZ_CP139972.1"/>
</dbReference>
<protein>
    <submittedName>
        <fullName evidence="2">Fasciclin domain-containing protein</fullName>
    </submittedName>
</protein>
<organism evidence="2 3">
    <name type="scientific">Chitinophaga sancti</name>
    <dbReference type="NCBI Taxonomy" id="1004"/>
    <lineage>
        <taxon>Bacteria</taxon>
        <taxon>Pseudomonadati</taxon>
        <taxon>Bacteroidota</taxon>
        <taxon>Chitinophagia</taxon>
        <taxon>Chitinophagales</taxon>
        <taxon>Chitinophagaceae</taxon>
        <taxon>Chitinophaga</taxon>
    </lineage>
</organism>
<dbReference type="Gene3D" id="2.30.180.10">
    <property type="entry name" value="FAS1 domain"/>
    <property type="match status" value="1"/>
</dbReference>
<dbReference type="PANTHER" id="PTHR10900:SF77">
    <property type="entry name" value="FI19380P1"/>
    <property type="match status" value="1"/>
</dbReference>
<feature type="domain" description="FAS1" evidence="1">
    <location>
        <begin position="31"/>
        <end position="151"/>
    </location>
</feature>